<dbReference type="AlphaFoldDB" id="A0A0B2ARK3"/>
<gene>
    <name evidence="1" type="ORF">LK10_04430</name>
</gene>
<organism evidence="1 2">
    <name type="scientific">Sinomonas humi</name>
    <dbReference type="NCBI Taxonomy" id="1338436"/>
    <lineage>
        <taxon>Bacteria</taxon>
        <taxon>Bacillati</taxon>
        <taxon>Actinomycetota</taxon>
        <taxon>Actinomycetes</taxon>
        <taxon>Micrococcales</taxon>
        <taxon>Micrococcaceae</taxon>
        <taxon>Sinomonas</taxon>
    </lineage>
</organism>
<dbReference type="Proteomes" id="UP000030982">
    <property type="component" value="Unassembled WGS sequence"/>
</dbReference>
<dbReference type="RefSeq" id="WP_043120489.1">
    <property type="nucleotide sequence ID" value="NZ_JTDL01000067.1"/>
</dbReference>
<reference evidence="1 2" key="1">
    <citation type="submission" date="2014-09" db="EMBL/GenBank/DDBJ databases">
        <title>Genome sequence of Sinomonas sp. MUSC 117.</title>
        <authorList>
            <person name="Lee L.-H."/>
        </authorList>
    </citation>
    <scope>NUCLEOTIDE SEQUENCE [LARGE SCALE GENOMIC DNA]</scope>
    <source>
        <strain evidence="1 2">MUSC 117</strain>
    </source>
</reference>
<proteinExistence type="predicted"/>
<protein>
    <submittedName>
        <fullName evidence="1">Uncharacterized protein</fullName>
    </submittedName>
</protein>
<keyword evidence="2" id="KW-1185">Reference proteome</keyword>
<evidence type="ECO:0000313" key="2">
    <source>
        <dbReference type="Proteomes" id="UP000030982"/>
    </source>
</evidence>
<name>A0A0B2ARK3_9MICC</name>
<accession>A0A0B2ARK3</accession>
<dbReference type="EMBL" id="JTDL01000067">
    <property type="protein sequence ID" value="KHL04616.1"/>
    <property type="molecule type" value="Genomic_DNA"/>
</dbReference>
<sequence>MPVSTFHAKQATPGDLVQVRVNGVALVAAEVESVTAEGTILWTVPSAQLPRTLFLRQTDSDGWTSR</sequence>
<evidence type="ECO:0000313" key="1">
    <source>
        <dbReference type="EMBL" id="KHL04616.1"/>
    </source>
</evidence>
<comment type="caution">
    <text evidence="1">The sequence shown here is derived from an EMBL/GenBank/DDBJ whole genome shotgun (WGS) entry which is preliminary data.</text>
</comment>
<dbReference type="OrthoDB" id="4953824at2"/>